<feature type="transmembrane region" description="Helical" evidence="1">
    <location>
        <begin position="156"/>
        <end position="180"/>
    </location>
</feature>
<feature type="transmembrane region" description="Helical" evidence="1">
    <location>
        <begin position="122"/>
        <end position="144"/>
    </location>
</feature>
<evidence type="ECO:0000256" key="1">
    <source>
        <dbReference type="SAM" id="Phobius"/>
    </source>
</evidence>
<reference evidence="3 4" key="1">
    <citation type="submission" date="2017-05" db="EMBL/GenBank/DDBJ databases">
        <authorList>
            <person name="Varghese N."/>
            <person name="Submissions S."/>
        </authorList>
    </citation>
    <scope>NUCLEOTIDE SEQUENCE [LARGE SCALE GENOMIC DNA]</scope>
    <source>
        <strain evidence="3 4">DSM 21342</strain>
    </source>
</reference>
<feature type="transmembrane region" description="Helical" evidence="1">
    <location>
        <begin position="6"/>
        <end position="31"/>
    </location>
</feature>
<feature type="transmembrane region" description="Helical" evidence="1">
    <location>
        <begin position="192"/>
        <end position="209"/>
    </location>
</feature>
<dbReference type="EMBL" id="FXSZ01000002">
    <property type="protein sequence ID" value="SMO45665.1"/>
    <property type="molecule type" value="Genomic_DNA"/>
</dbReference>
<dbReference type="Proteomes" id="UP000315971">
    <property type="component" value="Unassembled WGS sequence"/>
</dbReference>
<evidence type="ECO:0000313" key="3">
    <source>
        <dbReference type="EMBL" id="SMO45665.1"/>
    </source>
</evidence>
<organism evidence="3 4">
    <name type="scientific">Solitalea koreensis</name>
    <dbReference type="NCBI Taxonomy" id="543615"/>
    <lineage>
        <taxon>Bacteria</taxon>
        <taxon>Pseudomonadati</taxon>
        <taxon>Bacteroidota</taxon>
        <taxon>Sphingobacteriia</taxon>
        <taxon>Sphingobacteriales</taxon>
        <taxon>Sphingobacteriaceae</taxon>
        <taxon>Solitalea</taxon>
    </lineage>
</organism>
<feature type="transmembrane region" description="Helical" evidence="1">
    <location>
        <begin position="76"/>
        <end position="95"/>
    </location>
</feature>
<proteinExistence type="predicted"/>
<dbReference type="PANTHER" id="PTHR42208:SF1">
    <property type="entry name" value="HEAVY METAL TRANSPORTER"/>
    <property type="match status" value="1"/>
</dbReference>
<feature type="domain" description="Urease accessory protein UreH-like transmembrane" evidence="2">
    <location>
        <begin position="7"/>
        <end position="202"/>
    </location>
</feature>
<keyword evidence="1" id="KW-1133">Transmembrane helix</keyword>
<dbReference type="Pfam" id="PF13386">
    <property type="entry name" value="DsbD_2"/>
    <property type="match status" value="1"/>
</dbReference>
<name>A0A521BEX5_9SPHI</name>
<evidence type="ECO:0000259" key="2">
    <source>
        <dbReference type="Pfam" id="PF13386"/>
    </source>
</evidence>
<accession>A0A521BEX5</accession>
<dbReference type="OrthoDB" id="594443at2"/>
<feature type="transmembrane region" description="Helical" evidence="1">
    <location>
        <begin position="51"/>
        <end position="70"/>
    </location>
</feature>
<keyword evidence="1" id="KW-0812">Transmembrane</keyword>
<sequence>MSIAIQAIVFGFVGSFHCIGMCGPIALALPFSNHEGLAKVVAIFTYNIGRIITYAIIGALFGLLGLGIRLAGYQQLLSISLGIFIIFSVLAPYLYQSNAGLLKKPISFISNKIGNLLKQSNYASLFCIGLLNGLLPCGFVYLGIVWTTSLANIGQGILFMVFFGLGTLPAMLGVSFATSMISIQWRNRIKRLVPSFIIILGMILIIRGLNLGIPYLSPEINHQQNTPSAICH</sequence>
<evidence type="ECO:0000313" key="4">
    <source>
        <dbReference type="Proteomes" id="UP000315971"/>
    </source>
</evidence>
<dbReference type="RefSeq" id="WP_142601627.1">
    <property type="nucleotide sequence ID" value="NZ_FXSZ01000002.1"/>
</dbReference>
<dbReference type="PANTHER" id="PTHR42208">
    <property type="entry name" value="HEAVY METAL TRANSPORTER-RELATED"/>
    <property type="match status" value="1"/>
</dbReference>
<dbReference type="InterPro" id="IPR039447">
    <property type="entry name" value="UreH-like_TM_dom"/>
</dbReference>
<gene>
    <name evidence="3" type="ORF">SAMN06265350_102149</name>
</gene>
<dbReference type="AlphaFoldDB" id="A0A521BEX5"/>
<keyword evidence="4" id="KW-1185">Reference proteome</keyword>
<keyword evidence="1" id="KW-0472">Membrane</keyword>
<protein>
    <recommendedName>
        <fullName evidence="2">Urease accessory protein UreH-like transmembrane domain-containing protein</fullName>
    </recommendedName>
</protein>